<accession>A0A1D8S3B5</accession>
<dbReference type="GO" id="GO:0008270">
    <property type="term" value="F:zinc ion binding"/>
    <property type="evidence" value="ECO:0007669"/>
    <property type="project" value="UniProtKB-UniRule"/>
</dbReference>
<feature type="binding site" evidence="4">
    <location>
        <position position="2"/>
    </location>
    <ligand>
        <name>Ni(2+)</name>
        <dbReference type="ChEBI" id="CHEBI:49786"/>
    </ligand>
</feature>
<dbReference type="HAMAP" id="MF_00213">
    <property type="entry name" value="HypA_HybF"/>
    <property type="match status" value="1"/>
</dbReference>
<comment type="function">
    <text evidence="4">Involved in the maturation of [NiFe] hydrogenases. Required for nickel insertion into the metal center of the hydrogenase.</text>
</comment>
<sequence>MHEISIANGILSRAVDAANEHGADRIDALTIEIGRATHVNPEQVVFCLEAITDSTPAAEATIRTETIQPRAECDCGWEGTPESLDLPGGFAPNIRCPDCGQRADLVRGRECRLASIEVPDASPEDKPPARRADDVRGSPS</sequence>
<feature type="binding site" evidence="4">
    <location>
        <position position="75"/>
    </location>
    <ligand>
        <name>Zn(2+)</name>
        <dbReference type="ChEBI" id="CHEBI:29105"/>
    </ligand>
</feature>
<dbReference type="GO" id="GO:0051604">
    <property type="term" value="P:protein maturation"/>
    <property type="evidence" value="ECO:0007669"/>
    <property type="project" value="InterPro"/>
</dbReference>
<name>A0A1D8S3B5_9EURY</name>
<evidence type="ECO:0000256" key="3">
    <source>
        <dbReference type="ARBA" id="ARBA00022833"/>
    </source>
</evidence>
<evidence type="ECO:0000256" key="4">
    <source>
        <dbReference type="HAMAP-Rule" id="MF_00213"/>
    </source>
</evidence>
<dbReference type="AlphaFoldDB" id="A0A1D8S3B5"/>
<comment type="similarity">
    <text evidence="4">Belongs to the HypA/HybF family.</text>
</comment>
<evidence type="ECO:0000256" key="2">
    <source>
        <dbReference type="ARBA" id="ARBA00022723"/>
    </source>
</evidence>
<keyword evidence="3 4" id="KW-0862">Zinc</keyword>
<feature type="binding site" evidence="4">
    <location>
        <position position="99"/>
    </location>
    <ligand>
        <name>Zn(2+)</name>
        <dbReference type="ChEBI" id="CHEBI:29105"/>
    </ligand>
</feature>
<dbReference type="RefSeq" id="WP_070364584.1">
    <property type="nucleotide sequence ID" value="NZ_CP016070.1"/>
</dbReference>
<proteinExistence type="inferred from homology"/>
<dbReference type="PANTHER" id="PTHR34535:SF3">
    <property type="entry name" value="HYDROGENASE MATURATION FACTOR HYPA"/>
    <property type="match status" value="1"/>
</dbReference>
<evidence type="ECO:0000313" key="6">
    <source>
        <dbReference type="EMBL" id="AOW79844.1"/>
    </source>
</evidence>
<dbReference type="KEGG" id="halh:HTSR_0651"/>
<evidence type="ECO:0000256" key="1">
    <source>
        <dbReference type="ARBA" id="ARBA00022596"/>
    </source>
</evidence>
<protein>
    <recommendedName>
        <fullName evidence="4">Hydrogenase maturation factor HypA</fullName>
    </recommendedName>
</protein>
<gene>
    <name evidence="4" type="primary">hypA</name>
    <name evidence="6" type="ORF">HTSR_0651</name>
</gene>
<feature type="region of interest" description="Disordered" evidence="5">
    <location>
        <begin position="116"/>
        <end position="140"/>
    </location>
</feature>
<dbReference type="GO" id="GO:0016151">
    <property type="term" value="F:nickel cation binding"/>
    <property type="evidence" value="ECO:0007669"/>
    <property type="project" value="UniProtKB-UniRule"/>
</dbReference>
<keyword evidence="2 4" id="KW-0479">Metal-binding</keyword>
<dbReference type="PANTHER" id="PTHR34535">
    <property type="entry name" value="HYDROGENASE MATURATION FACTOR HYPA"/>
    <property type="match status" value="1"/>
</dbReference>
<dbReference type="PIRSF" id="PIRSF004761">
    <property type="entry name" value="Hydrgn_mat_HypA"/>
    <property type="match status" value="1"/>
</dbReference>
<feature type="binding site" evidence="4">
    <location>
        <position position="96"/>
    </location>
    <ligand>
        <name>Zn(2+)</name>
        <dbReference type="ChEBI" id="CHEBI:29105"/>
    </ligand>
</feature>
<dbReference type="Gene3D" id="3.30.2320.80">
    <property type="match status" value="1"/>
</dbReference>
<feature type="compositionally biased region" description="Basic and acidic residues" evidence="5">
    <location>
        <begin position="123"/>
        <end position="140"/>
    </location>
</feature>
<dbReference type="InterPro" id="IPR000688">
    <property type="entry name" value="HypA/HybF"/>
</dbReference>
<dbReference type="STRING" id="1873524.HSR6_0676"/>
<dbReference type="Pfam" id="PF01155">
    <property type="entry name" value="HypA"/>
    <property type="match status" value="1"/>
</dbReference>
<organism evidence="6 7">
    <name type="scientific">Halodesulfurarchaeum formicicum</name>
    <dbReference type="NCBI Taxonomy" id="1873524"/>
    <lineage>
        <taxon>Archaea</taxon>
        <taxon>Methanobacteriati</taxon>
        <taxon>Methanobacteriota</taxon>
        <taxon>Stenosarchaea group</taxon>
        <taxon>Halobacteria</taxon>
        <taxon>Halobacteriales</taxon>
        <taxon>Halobacteriaceae</taxon>
        <taxon>Halodesulfurarchaeum</taxon>
    </lineage>
</organism>
<dbReference type="GeneID" id="29828663"/>
<reference evidence="6 7" key="1">
    <citation type="submission" date="2016-06" db="EMBL/GenBank/DDBJ databases">
        <title>Discovery of anaerobic lithoheterotrophic haloarchaeon capable of sulfur respiration by hydrogen and formate.</title>
        <authorList>
            <person name="Sorokin D.Y."/>
            <person name="Kublanov I.V."/>
            <person name="Roman P."/>
            <person name="Sinninghe Damste J.S."/>
            <person name="Golyshin P.N."/>
            <person name="Rojo D."/>
            <person name="Ciordia S."/>
            <person name="Mena Md.C."/>
            <person name="Ferrer M."/>
            <person name="Smedile F."/>
            <person name="Messina E."/>
            <person name="La Cono V."/>
            <person name="Yakimov M.M."/>
        </authorList>
    </citation>
    <scope>NUCLEOTIDE SEQUENCE [LARGE SCALE GENOMIC DNA]</scope>
    <source>
        <strain evidence="6 7">HTSR1</strain>
    </source>
</reference>
<evidence type="ECO:0000256" key="5">
    <source>
        <dbReference type="SAM" id="MobiDB-lite"/>
    </source>
</evidence>
<feature type="binding site" evidence="4">
    <location>
        <position position="73"/>
    </location>
    <ligand>
        <name>Zn(2+)</name>
        <dbReference type="ChEBI" id="CHEBI:29105"/>
    </ligand>
</feature>
<keyword evidence="1 4" id="KW-0533">Nickel</keyword>
<dbReference type="EMBL" id="CP016070">
    <property type="protein sequence ID" value="AOW79844.1"/>
    <property type="molecule type" value="Genomic_DNA"/>
</dbReference>
<evidence type="ECO:0000313" key="7">
    <source>
        <dbReference type="Proteomes" id="UP000185608"/>
    </source>
</evidence>
<dbReference type="Proteomes" id="UP000185608">
    <property type="component" value="Chromosome"/>
</dbReference>